<comment type="similarity">
    <text evidence="1">Belongs to the prokaryotic/mitochondrial release factor family.</text>
</comment>
<dbReference type="GO" id="GO:0032543">
    <property type="term" value="P:mitochondrial translation"/>
    <property type="evidence" value="ECO:0007669"/>
    <property type="project" value="UniProtKB-ARBA"/>
</dbReference>
<dbReference type="GO" id="GO:0005739">
    <property type="term" value="C:mitochondrion"/>
    <property type="evidence" value="ECO:0007669"/>
    <property type="project" value="GOC"/>
</dbReference>
<dbReference type="Gene3D" id="3.30.160.20">
    <property type="match status" value="1"/>
</dbReference>
<dbReference type="Pfam" id="PF03462">
    <property type="entry name" value="PCRF"/>
    <property type="match status" value="1"/>
</dbReference>
<dbReference type="SMART" id="SM00937">
    <property type="entry name" value="PCRF"/>
    <property type="match status" value="1"/>
</dbReference>
<organism evidence="4 5">
    <name type="scientific">Linderina pennispora</name>
    <dbReference type="NCBI Taxonomy" id="61395"/>
    <lineage>
        <taxon>Eukaryota</taxon>
        <taxon>Fungi</taxon>
        <taxon>Fungi incertae sedis</taxon>
        <taxon>Zoopagomycota</taxon>
        <taxon>Kickxellomycotina</taxon>
        <taxon>Kickxellomycetes</taxon>
        <taxon>Kickxellales</taxon>
        <taxon>Kickxellaceae</taxon>
        <taxon>Linderina</taxon>
    </lineage>
</organism>
<feature type="domain" description="Prokaryotic-type class I peptide chain release factors" evidence="3">
    <location>
        <begin position="208"/>
        <end position="224"/>
    </location>
</feature>
<name>A0A1Y1W210_9FUNG</name>
<dbReference type="STRING" id="61395.A0A1Y1W210"/>
<evidence type="ECO:0000313" key="4">
    <source>
        <dbReference type="EMBL" id="ORX67517.1"/>
    </source>
</evidence>
<dbReference type="InterPro" id="IPR000352">
    <property type="entry name" value="Pep_chain_release_fac_I"/>
</dbReference>
<dbReference type="FunFam" id="3.30.160.20:FF:000004">
    <property type="entry name" value="Peptide chain release factor 1"/>
    <property type="match status" value="1"/>
</dbReference>
<evidence type="ECO:0000313" key="5">
    <source>
        <dbReference type="Proteomes" id="UP000193922"/>
    </source>
</evidence>
<sequence>MSTGSKHSSMQWEAAVQTFRNISDSLQQHQDADLLTRAKGLGEMIGLANDANDQDLKQALIDDDIQRLAQDYEELKLQCLLSTEENADAAMTITAGAGGIDSCDWTRMLVEMYTGWAHSRDFRFSDISTVHGERAGYRTSTFRISGDFAFSWLKGEAGVHRLVRISPFDAKGKRHTSFASVLVYPIAPSYEKAAADIQAKDLRVDTFRSSGAGGQHVNKTESAVRITHIPTGITVECQAQRSQIQNRAACMELLQARLKQMENDKRQQEKAAERSQLPENAWGSQVRSYVLQPYQMVKDSRTHISTARIDAVLKGDIEQFLRASLEAK</sequence>
<reference evidence="4 5" key="1">
    <citation type="submission" date="2016-07" db="EMBL/GenBank/DDBJ databases">
        <title>Pervasive Adenine N6-methylation of Active Genes in Fungi.</title>
        <authorList>
            <consortium name="DOE Joint Genome Institute"/>
            <person name="Mondo S.J."/>
            <person name="Dannebaum R.O."/>
            <person name="Kuo R.C."/>
            <person name="Labutti K."/>
            <person name="Haridas S."/>
            <person name="Kuo A."/>
            <person name="Salamov A."/>
            <person name="Ahrendt S.R."/>
            <person name="Lipzen A."/>
            <person name="Sullivan W."/>
            <person name="Andreopoulos W.B."/>
            <person name="Clum A."/>
            <person name="Lindquist E."/>
            <person name="Daum C."/>
            <person name="Ramamoorthy G.K."/>
            <person name="Gryganskyi A."/>
            <person name="Culley D."/>
            <person name="Magnuson J.K."/>
            <person name="James T.Y."/>
            <person name="O'Malley M.A."/>
            <person name="Stajich J.E."/>
            <person name="Spatafora J.W."/>
            <person name="Visel A."/>
            <person name="Grigoriev I.V."/>
        </authorList>
    </citation>
    <scope>NUCLEOTIDE SEQUENCE [LARGE SCALE GENOMIC DNA]</scope>
    <source>
        <strain evidence="4 5">ATCC 12442</strain>
    </source>
</reference>
<evidence type="ECO:0000256" key="1">
    <source>
        <dbReference type="ARBA" id="ARBA00010835"/>
    </source>
</evidence>
<dbReference type="PANTHER" id="PTHR43116:SF3">
    <property type="entry name" value="CLASS I PEPTIDE CHAIN RELEASE FACTOR"/>
    <property type="match status" value="1"/>
</dbReference>
<dbReference type="PANTHER" id="PTHR43116">
    <property type="entry name" value="PEPTIDE CHAIN RELEASE FACTOR 2"/>
    <property type="match status" value="1"/>
</dbReference>
<proteinExistence type="inferred from homology"/>
<dbReference type="OrthoDB" id="2019491at2759"/>
<evidence type="ECO:0000256" key="2">
    <source>
        <dbReference type="ARBA" id="ARBA00022917"/>
    </source>
</evidence>
<dbReference type="InterPro" id="IPR004374">
    <property type="entry name" value="PrfB"/>
</dbReference>
<dbReference type="InterPro" id="IPR045853">
    <property type="entry name" value="Pep_chain_release_fac_I_sf"/>
</dbReference>
<dbReference type="EMBL" id="MCFD01000012">
    <property type="protein sequence ID" value="ORX67517.1"/>
    <property type="molecule type" value="Genomic_DNA"/>
</dbReference>
<accession>A0A1Y1W210</accession>
<dbReference type="GO" id="GO:0016149">
    <property type="term" value="F:translation release factor activity, codon specific"/>
    <property type="evidence" value="ECO:0007669"/>
    <property type="project" value="InterPro"/>
</dbReference>
<keyword evidence="2" id="KW-0648">Protein biosynthesis</keyword>
<dbReference type="Pfam" id="PF00472">
    <property type="entry name" value="RF-1"/>
    <property type="match status" value="1"/>
</dbReference>
<dbReference type="NCBIfam" id="TIGR00020">
    <property type="entry name" value="prfB"/>
    <property type="match status" value="1"/>
</dbReference>
<dbReference type="AlphaFoldDB" id="A0A1Y1W210"/>
<gene>
    <name evidence="4" type="ORF">DL89DRAFT_269316</name>
</gene>
<comment type="caution">
    <text evidence="4">The sequence shown here is derived from an EMBL/GenBank/DDBJ whole genome shotgun (WGS) entry which is preliminary data.</text>
</comment>
<evidence type="ECO:0000259" key="3">
    <source>
        <dbReference type="PROSITE" id="PS00745"/>
    </source>
</evidence>
<keyword evidence="5" id="KW-1185">Reference proteome</keyword>
<dbReference type="Proteomes" id="UP000193922">
    <property type="component" value="Unassembled WGS sequence"/>
</dbReference>
<dbReference type="Gene3D" id="3.30.70.1660">
    <property type="match status" value="1"/>
</dbReference>
<dbReference type="GeneID" id="63804897"/>
<dbReference type="SUPFAM" id="SSF75620">
    <property type="entry name" value="Release factor"/>
    <property type="match status" value="1"/>
</dbReference>
<dbReference type="RefSeq" id="XP_040741404.1">
    <property type="nucleotide sequence ID" value="XM_040888249.1"/>
</dbReference>
<protein>
    <submittedName>
        <fullName evidence="4">Release factor</fullName>
    </submittedName>
</protein>
<dbReference type="InterPro" id="IPR005139">
    <property type="entry name" value="PCRF"/>
</dbReference>
<dbReference type="PROSITE" id="PS00745">
    <property type="entry name" value="RF_PROK_I"/>
    <property type="match status" value="1"/>
</dbReference>